<keyword evidence="2" id="KW-1133">Transmembrane helix</keyword>
<feature type="transmembrane region" description="Helical" evidence="2">
    <location>
        <begin position="43"/>
        <end position="67"/>
    </location>
</feature>
<evidence type="ECO:0000313" key="3">
    <source>
        <dbReference type="EMBL" id="KAF2140733.1"/>
    </source>
</evidence>
<dbReference type="InterPro" id="IPR027458">
    <property type="entry name" value="STE2_TM1-TM2_sf"/>
</dbReference>
<feature type="transmembrane region" description="Helical" evidence="2">
    <location>
        <begin position="204"/>
        <end position="227"/>
    </location>
</feature>
<keyword evidence="4" id="KW-1185">Reference proteome</keyword>
<dbReference type="Gene3D" id="1.10.287.920">
    <property type="entry name" value="Pheromone alpha factor receptor"/>
    <property type="match status" value="1"/>
</dbReference>
<feature type="compositionally biased region" description="Polar residues" evidence="1">
    <location>
        <begin position="313"/>
        <end position="322"/>
    </location>
</feature>
<keyword evidence="2" id="KW-0472">Membrane</keyword>
<gene>
    <name evidence="3" type="ORF">K452DRAFT_319617</name>
</gene>
<evidence type="ECO:0000256" key="1">
    <source>
        <dbReference type="SAM" id="MobiDB-lite"/>
    </source>
</evidence>
<name>A0A6A6BBJ6_9PEZI</name>
<dbReference type="OrthoDB" id="5402633at2759"/>
<proteinExistence type="predicted"/>
<keyword evidence="2" id="KW-0812">Transmembrane</keyword>
<dbReference type="Pfam" id="PF02116">
    <property type="entry name" value="STE2"/>
    <property type="match status" value="1"/>
</dbReference>
<dbReference type="Proteomes" id="UP000799438">
    <property type="component" value="Unassembled WGS sequence"/>
</dbReference>
<dbReference type="InterPro" id="IPR000366">
    <property type="entry name" value="GPCR_STE2"/>
</dbReference>
<feature type="transmembrane region" description="Helical" evidence="2">
    <location>
        <begin position="163"/>
        <end position="184"/>
    </location>
</feature>
<feature type="transmembrane region" description="Helical" evidence="2">
    <location>
        <begin position="271"/>
        <end position="292"/>
    </location>
</feature>
<dbReference type="CDD" id="cd14939">
    <property type="entry name" value="7tmD_STE2"/>
    <property type="match status" value="1"/>
</dbReference>
<dbReference type="GO" id="GO:0004932">
    <property type="term" value="F:mating-type factor pheromone receptor activity"/>
    <property type="evidence" value="ECO:0007669"/>
    <property type="project" value="InterPro"/>
</dbReference>
<dbReference type="AlphaFoldDB" id="A0A6A6BBJ6"/>
<feature type="transmembrane region" description="Helical" evidence="2">
    <location>
        <begin position="130"/>
        <end position="151"/>
    </location>
</feature>
<feature type="transmembrane region" description="Helical" evidence="2">
    <location>
        <begin position="79"/>
        <end position="101"/>
    </location>
</feature>
<dbReference type="PANTHER" id="PTHR28009">
    <property type="entry name" value="PHEROMONE ALPHA FACTOR RECEPTOR"/>
    <property type="match status" value="1"/>
</dbReference>
<accession>A0A6A6BBJ6</accession>
<dbReference type="GO" id="GO:0038038">
    <property type="term" value="C:G protein-coupled receptor homodimeric complex"/>
    <property type="evidence" value="ECO:0007669"/>
    <property type="project" value="TreeGrafter"/>
</dbReference>
<reference evidence="3" key="1">
    <citation type="journal article" date="2020" name="Stud. Mycol.">
        <title>101 Dothideomycetes genomes: a test case for predicting lifestyles and emergence of pathogens.</title>
        <authorList>
            <person name="Haridas S."/>
            <person name="Albert R."/>
            <person name="Binder M."/>
            <person name="Bloem J."/>
            <person name="Labutti K."/>
            <person name="Salamov A."/>
            <person name="Andreopoulos B."/>
            <person name="Baker S."/>
            <person name="Barry K."/>
            <person name="Bills G."/>
            <person name="Bluhm B."/>
            <person name="Cannon C."/>
            <person name="Castanera R."/>
            <person name="Culley D."/>
            <person name="Daum C."/>
            <person name="Ezra D."/>
            <person name="Gonzalez J."/>
            <person name="Henrissat B."/>
            <person name="Kuo A."/>
            <person name="Liang C."/>
            <person name="Lipzen A."/>
            <person name="Lutzoni F."/>
            <person name="Magnuson J."/>
            <person name="Mondo S."/>
            <person name="Nolan M."/>
            <person name="Ohm R."/>
            <person name="Pangilinan J."/>
            <person name="Park H.-J."/>
            <person name="Ramirez L."/>
            <person name="Alfaro M."/>
            <person name="Sun H."/>
            <person name="Tritt A."/>
            <person name="Yoshinaga Y."/>
            <person name="Zwiers L.-H."/>
            <person name="Turgeon B."/>
            <person name="Goodwin S."/>
            <person name="Spatafora J."/>
            <person name="Crous P."/>
            <person name="Grigoriev I."/>
        </authorList>
    </citation>
    <scope>NUCLEOTIDE SEQUENCE</scope>
    <source>
        <strain evidence="3">CBS 121167</strain>
    </source>
</reference>
<dbReference type="PRINTS" id="PR00250">
    <property type="entry name" value="GPCRSTE2"/>
</dbReference>
<dbReference type="GO" id="GO:0000750">
    <property type="term" value="P:pheromone-dependent signal transduction involved in conjugation with cellular fusion"/>
    <property type="evidence" value="ECO:0007669"/>
    <property type="project" value="TreeGrafter"/>
</dbReference>
<evidence type="ECO:0000313" key="4">
    <source>
        <dbReference type="Proteomes" id="UP000799438"/>
    </source>
</evidence>
<organism evidence="3 4">
    <name type="scientific">Aplosporella prunicola CBS 121167</name>
    <dbReference type="NCBI Taxonomy" id="1176127"/>
    <lineage>
        <taxon>Eukaryota</taxon>
        <taxon>Fungi</taxon>
        <taxon>Dikarya</taxon>
        <taxon>Ascomycota</taxon>
        <taxon>Pezizomycotina</taxon>
        <taxon>Dothideomycetes</taxon>
        <taxon>Dothideomycetes incertae sedis</taxon>
        <taxon>Botryosphaeriales</taxon>
        <taxon>Aplosporellaceae</taxon>
        <taxon>Aplosporella</taxon>
    </lineage>
</organism>
<feature type="region of interest" description="Disordered" evidence="1">
    <location>
        <begin position="310"/>
        <end position="361"/>
    </location>
</feature>
<dbReference type="GeneID" id="54301746"/>
<dbReference type="EMBL" id="ML995489">
    <property type="protein sequence ID" value="KAF2140733.1"/>
    <property type="molecule type" value="Genomic_DNA"/>
</dbReference>
<feature type="compositionally biased region" description="Low complexity" evidence="1">
    <location>
        <begin position="323"/>
        <end position="332"/>
    </location>
</feature>
<evidence type="ECO:0000256" key="2">
    <source>
        <dbReference type="SAM" id="Phobius"/>
    </source>
</evidence>
<dbReference type="PANTHER" id="PTHR28009:SF1">
    <property type="entry name" value="PHEROMONE ALPHA FACTOR RECEPTOR"/>
    <property type="match status" value="1"/>
</dbReference>
<sequence>MADQSTSTKSTGIDPFNQQITIVTEHGESVELFMSDIHNLTQYAIKVCINYASQLGASFVFLLLLLVLTKREKRRSPIFVFNILALAVNVVRSVLQCLYYTSPWYHPYAVFANDYSRVTRGDYATSATTVILQLVLCICIEISLVMQVHVVCITMERTRRSAVMILSSLVALTTIGLRFALTVVNVQYILRDEGMAFQQRISSAANISTSVSIWFFSIIFCAKLAFAIRNRRRLGLIQFGPMQIIFVMGCQTLIVPSIFSALQYGTTTPYLGSQVPTVVAIFLPLSAIWASVSTNDRNRASRGHDAHHKLLGNYSSDSGMSDTRNNSSSSTRPLTARLSPASHKTSETYTTFSEKREDNLA</sequence>
<dbReference type="RefSeq" id="XP_033396446.1">
    <property type="nucleotide sequence ID" value="XM_033544250.1"/>
</dbReference>
<evidence type="ECO:0008006" key="5">
    <source>
        <dbReference type="Google" id="ProtNLM"/>
    </source>
</evidence>
<protein>
    <recommendedName>
        <fullName evidence="5">Mating-type alpha-pheromone receptor PreB</fullName>
    </recommendedName>
</protein>
<feature type="transmembrane region" description="Helical" evidence="2">
    <location>
        <begin position="239"/>
        <end position="259"/>
    </location>
</feature>